<keyword evidence="2 3" id="KW-0687">Ribonucleoprotein</keyword>
<keyword evidence="1 3" id="KW-0689">Ribosomal protein</keyword>
<dbReference type="EMBL" id="CP071793">
    <property type="protein sequence ID" value="QTD52581.1"/>
    <property type="molecule type" value="Genomic_DNA"/>
</dbReference>
<sequence>MLAIRLKRMGSKHRPFYRIVVSENDKRPRSSHVEELGYYHPVAPGKPLKINTERAEYWLSKGARPSETVAGLLKKQGVKA</sequence>
<dbReference type="HAMAP" id="MF_00385">
    <property type="entry name" value="Ribosomal_bS16"/>
    <property type="match status" value="1"/>
</dbReference>
<dbReference type="Pfam" id="PF00886">
    <property type="entry name" value="Ribosomal_S16"/>
    <property type="match status" value="1"/>
</dbReference>
<evidence type="ECO:0000256" key="2">
    <source>
        <dbReference type="ARBA" id="ARBA00023274"/>
    </source>
</evidence>
<evidence type="ECO:0000313" key="5">
    <source>
        <dbReference type="Proteomes" id="UP000663929"/>
    </source>
</evidence>
<dbReference type="PANTHER" id="PTHR12919">
    <property type="entry name" value="30S RIBOSOMAL PROTEIN S16"/>
    <property type="match status" value="1"/>
</dbReference>
<dbReference type="GO" id="GO:0015935">
    <property type="term" value="C:small ribosomal subunit"/>
    <property type="evidence" value="ECO:0007669"/>
    <property type="project" value="TreeGrafter"/>
</dbReference>
<evidence type="ECO:0000313" key="4">
    <source>
        <dbReference type="EMBL" id="QTD52581.1"/>
    </source>
</evidence>
<evidence type="ECO:0000256" key="3">
    <source>
        <dbReference type="HAMAP-Rule" id="MF_00385"/>
    </source>
</evidence>
<dbReference type="NCBIfam" id="TIGR00002">
    <property type="entry name" value="S16"/>
    <property type="match status" value="1"/>
</dbReference>
<dbReference type="KEGG" id="scor:J3U87_08915"/>
<dbReference type="Proteomes" id="UP000663929">
    <property type="component" value="Chromosome"/>
</dbReference>
<gene>
    <name evidence="3 4" type="primary">rpsP</name>
    <name evidence="4" type="ORF">J3U87_08915</name>
</gene>
<dbReference type="InterPro" id="IPR000307">
    <property type="entry name" value="Ribosomal_bS16"/>
</dbReference>
<name>A0A8A4TU04_SULCO</name>
<dbReference type="GO" id="GO:0003735">
    <property type="term" value="F:structural constituent of ribosome"/>
    <property type="evidence" value="ECO:0007669"/>
    <property type="project" value="InterPro"/>
</dbReference>
<dbReference type="AlphaFoldDB" id="A0A8A4TU04"/>
<dbReference type="RefSeq" id="WP_237382687.1">
    <property type="nucleotide sequence ID" value="NZ_CP071793.1"/>
</dbReference>
<reference evidence="4" key="1">
    <citation type="submission" date="2021-03" db="EMBL/GenBank/DDBJ databases">
        <title>Acanthopleuribacteraceae sp. M133.</title>
        <authorList>
            <person name="Wang G."/>
        </authorList>
    </citation>
    <scope>NUCLEOTIDE SEQUENCE</scope>
    <source>
        <strain evidence="4">M133</strain>
    </source>
</reference>
<dbReference type="GO" id="GO:0006412">
    <property type="term" value="P:translation"/>
    <property type="evidence" value="ECO:0007669"/>
    <property type="project" value="UniProtKB-UniRule"/>
</dbReference>
<protein>
    <recommendedName>
        <fullName evidence="3">Small ribosomal subunit protein bS16</fullName>
    </recommendedName>
</protein>
<organism evidence="4 5">
    <name type="scientific">Sulfidibacter corallicola</name>
    <dbReference type="NCBI Taxonomy" id="2818388"/>
    <lineage>
        <taxon>Bacteria</taxon>
        <taxon>Pseudomonadati</taxon>
        <taxon>Acidobacteriota</taxon>
        <taxon>Holophagae</taxon>
        <taxon>Acanthopleuribacterales</taxon>
        <taxon>Acanthopleuribacteraceae</taxon>
        <taxon>Sulfidibacter</taxon>
    </lineage>
</organism>
<comment type="similarity">
    <text evidence="3">Belongs to the bacterial ribosomal protein bS16 family.</text>
</comment>
<proteinExistence type="inferred from homology"/>
<dbReference type="GO" id="GO:0005737">
    <property type="term" value="C:cytoplasm"/>
    <property type="evidence" value="ECO:0007669"/>
    <property type="project" value="UniProtKB-ARBA"/>
</dbReference>
<dbReference type="Gene3D" id="3.30.1320.10">
    <property type="match status" value="1"/>
</dbReference>
<dbReference type="InterPro" id="IPR023803">
    <property type="entry name" value="Ribosomal_bS16_dom_sf"/>
</dbReference>
<evidence type="ECO:0000256" key="1">
    <source>
        <dbReference type="ARBA" id="ARBA00022980"/>
    </source>
</evidence>
<dbReference type="PANTHER" id="PTHR12919:SF20">
    <property type="entry name" value="SMALL RIBOSOMAL SUBUNIT PROTEIN BS16M"/>
    <property type="match status" value="1"/>
</dbReference>
<keyword evidence="5" id="KW-1185">Reference proteome</keyword>
<dbReference type="SUPFAM" id="SSF54565">
    <property type="entry name" value="Ribosomal protein S16"/>
    <property type="match status" value="1"/>
</dbReference>
<accession>A0A8A4TU04</accession>